<accession>A0A833UUP5</accession>
<reference evidence="2" key="1">
    <citation type="submission" date="2015-10" db="EMBL/GenBank/DDBJ databases">
        <authorList>
            <person name="Martinez-Garcia P.J."/>
            <person name="Crepeau M.W."/>
            <person name="Puiu D."/>
            <person name="Gonzalez-Ibeas D."/>
            <person name="Whalen J."/>
            <person name="Stevens K."/>
            <person name="Paul R."/>
            <person name="Butterfield T."/>
            <person name="Britton M."/>
            <person name="Reagan R."/>
            <person name="Chakraborty S."/>
            <person name="Walawage S.L."/>
            <person name="Vasquez-Gross H.A."/>
            <person name="Cardeno C."/>
            <person name="Famula R."/>
            <person name="Pratt K."/>
            <person name="Kuruganti S."/>
            <person name="Aradhya M.K."/>
            <person name="Leslie C.A."/>
            <person name="Dandekar A.M."/>
            <person name="Salzberg S.L."/>
            <person name="Wegrzyn J.L."/>
            <person name="Langley C.H."/>
            <person name="Neale D.B."/>
        </authorList>
    </citation>
    <scope>NUCLEOTIDE SEQUENCE</scope>
    <source>
        <tissue evidence="2">Leaves</tissue>
    </source>
</reference>
<evidence type="ECO:0000313" key="3">
    <source>
        <dbReference type="Proteomes" id="UP000619265"/>
    </source>
</evidence>
<evidence type="ECO:0000259" key="1">
    <source>
        <dbReference type="Pfam" id="PF13963"/>
    </source>
</evidence>
<dbReference type="Pfam" id="PF02992">
    <property type="entry name" value="Transposase_21"/>
    <property type="match status" value="1"/>
</dbReference>
<sequence>MNLTDRFRSPTYAERVNTLITLARNHSRGIGHIRCPCRECRNMFFLPIFEVETHLFIKGINPNYTHWIFHREEETRSFNDDEDDSVDDYVDQYIDDIDHMLDDIRSGTFVDVPQDHGNPLPTGGSIPDPSPSSSFGQLLEDARCPFFPGCTKFSKLSFIVKLLHIKTLGGWSIKSFDMLLNLLQSPFPHAELPESYEKSRSLERSLGLNYHKIHACPNDCILFWKENADINECPICKASRWVPNTHRAHLIPQKVLRHFPLKPRLQHFFMSTKIAGDMRWHKEQRPTNEASMRHPADSESWKRFDEEHSWFAQDARNVRLGMASDGFNPFNNMAKSYSIWPLILVPYNLPPWLCMKDQFVMTSLIIPGPKSPGNDNDVYLQPLVDELLEFWEHEGTYV</sequence>
<protein>
    <recommendedName>
        <fullName evidence="1">Transposase-associated domain-containing protein</fullName>
    </recommendedName>
</protein>
<dbReference type="AlphaFoldDB" id="A0A833UUP5"/>
<dbReference type="EMBL" id="LIHL02000009">
    <property type="protein sequence ID" value="KAF5459660.1"/>
    <property type="molecule type" value="Genomic_DNA"/>
</dbReference>
<name>A0A833UUP5_JUGRE</name>
<dbReference type="Proteomes" id="UP000619265">
    <property type="component" value="Unassembled WGS sequence"/>
</dbReference>
<dbReference type="PANTHER" id="PTHR10775">
    <property type="entry name" value="OS08G0208400 PROTEIN"/>
    <property type="match status" value="1"/>
</dbReference>
<evidence type="ECO:0000313" key="2">
    <source>
        <dbReference type="EMBL" id="KAF5459660.1"/>
    </source>
</evidence>
<dbReference type="Gramene" id="Jr09_01080_p1">
    <property type="protein sequence ID" value="cds.Jr09_01080_p1"/>
    <property type="gene ID" value="Jr09_01080"/>
</dbReference>
<dbReference type="Pfam" id="PF13963">
    <property type="entry name" value="Transpos_assoc"/>
    <property type="match status" value="1"/>
</dbReference>
<proteinExistence type="predicted"/>
<organism evidence="2 3">
    <name type="scientific">Juglans regia</name>
    <name type="common">English walnut</name>
    <dbReference type="NCBI Taxonomy" id="51240"/>
    <lineage>
        <taxon>Eukaryota</taxon>
        <taxon>Viridiplantae</taxon>
        <taxon>Streptophyta</taxon>
        <taxon>Embryophyta</taxon>
        <taxon>Tracheophyta</taxon>
        <taxon>Spermatophyta</taxon>
        <taxon>Magnoliopsida</taxon>
        <taxon>eudicotyledons</taxon>
        <taxon>Gunneridae</taxon>
        <taxon>Pentapetalae</taxon>
        <taxon>rosids</taxon>
        <taxon>fabids</taxon>
        <taxon>Fagales</taxon>
        <taxon>Juglandaceae</taxon>
        <taxon>Juglans</taxon>
    </lineage>
</organism>
<feature type="domain" description="Transposase-associated" evidence="1">
    <location>
        <begin position="6"/>
        <end position="72"/>
    </location>
</feature>
<dbReference type="InterPro" id="IPR004242">
    <property type="entry name" value="Transposase_21"/>
</dbReference>
<gene>
    <name evidence="2" type="ORF">F2P56_019588</name>
</gene>
<dbReference type="InterPro" id="IPR029480">
    <property type="entry name" value="Transpos_assoc"/>
</dbReference>
<reference evidence="2" key="2">
    <citation type="submission" date="2020-03" db="EMBL/GenBank/DDBJ databases">
        <title>Walnut 2.0.</title>
        <authorList>
            <person name="Marrano A."/>
            <person name="Britton M."/>
            <person name="Zimin A.V."/>
            <person name="Zaini P.A."/>
            <person name="Workman R."/>
            <person name="Puiu D."/>
            <person name="Bianco L."/>
            <person name="Allen B.J."/>
            <person name="Troggio M."/>
            <person name="Leslie C.A."/>
            <person name="Timp W."/>
            <person name="Dendekar A."/>
            <person name="Salzberg S.L."/>
            <person name="Neale D.B."/>
        </authorList>
    </citation>
    <scope>NUCLEOTIDE SEQUENCE</scope>
    <source>
        <tissue evidence="2">Leaves</tissue>
    </source>
</reference>
<dbReference type="PANTHER" id="PTHR10775:SF177">
    <property type="entry name" value="TNP2, PARTIAL"/>
    <property type="match status" value="1"/>
</dbReference>
<comment type="caution">
    <text evidence="2">The sequence shown here is derived from an EMBL/GenBank/DDBJ whole genome shotgun (WGS) entry which is preliminary data.</text>
</comment>